<dbReference type="Proteomes" id="UP000646478">
    <property type="component" value="Unassembled WGS sequence"/>
</dbReference>
<reference evidence="3" key="2">
    <citation type="submission" date="2020-09" db="EMBL/GenBank/DDBJ databases">
        <authorList>
            <person name="Sun Q."/>
            <person name="Zhou Y."/>
        </authorList>
    </citation>
    <scope>NUCLEOTIDE SEQUENCE</scope>
    <source>
        <strain evidence="3">CGMCC 1.15082</strain>
    </source>
</reference>
<dbReference type="GO" id="GO:0000731">
    <property type="term" value="P:DNA synthesis involved in DNA repair"/>
    <property type="evidence" value="ECO:0007669"/>
    <property type="project" value="TreeGrafter"/>
</dbReference>
<dbReference type="InterPro" id="IPR041685">
    <property type="entry name" value="AAA_GajA/Old/RecF-like"/>
</dbReference>
<dbReference type="Gene3D" id="3.40.50.300">
    <property type="entry name" value="P-loop containing nucleotide triphosphate hydrolases"/>
    <property type="match status" value="2"/>
</dbReference>
<dbReference type="GO" id="GO:0005524">
    <property type="term" value="F:ATP binding"/>
    <property type="evidence" value="ECO:0007669"/>
    <property type="project" value="InterPro"/>
</dbReference>
<accession>A0A916WGI0</accession>
<feature type="domain" description="Endonuclease GajA/Old nuclease/RecF-like AAA" evidence="1">
    <location>
        <begin position="2"/>
        <end position="49"/>
    </location>
</feature>
<evidence type="ECO:0000259" key="2">
    <source>
        <dbReference type="Pfam" id="PF13304"/>
    </source>
</evidence>
<evidence type="ECO:0000259" key="1">
    <source>
        <dbReference type="Pfam" id="PF13175"/>
    </source>
</evidence>
<feature type="domain" description="ATPase AAA-type core" evidence="2">
    <location>
        <begin position="275"/>
        <end position="337"/>
    </location>
</feature>
<evidence type="ECO:0000313" key="4">
    <source>
        <dbReference type="Proteomes" id="UP000646478"/>
    </source>
</evidence>
<reference evidence="3" key="1">
    <citation type="journal article" date="2014" name="Int. J. Syst. Evol. Microbiol.">
        <title>Complete genome sequence of Corynebacterium casei LMG S-19264T (=DSM 44701T), isolated from a smear-ripened cheese.</title>
        <authorList>
            <consortium name="US DOE Joint Genome Institute (JGI-PGF)"/>
            <person name="Walter F."/>
            <person name="Albersmeier A."/>
            <person name="Kalinowski J."/>
            <person name="Ruckert C."/>
        </authorList>
    </citation>
    <scope>NUCLEOTIDE SEQUENCE</scope>
    <source>
        <strain evidence="3">CGMCC 1.15082</strain>
    </source>
</reference>
<gene>
    <name evidence="3" type="ORF">GCM10011491_24560</name>
</gene>
<dbReference type="PANTHER" id="PTHR32182:SF25">
    <property type="entry name" value="SLR1056 PROTEIN"/>
    <property type="match status" value="1"/>
</dbReference>
<dbReference type="PANTHER" id="PTHR32182">
    <property type="entry name" value="DNA REPLICATION AND REPAIR PROTEIN RECF"/>
    <property type="match status" value="1"/>
</dbReference>
<dbReference type="Pfam" id="PF13304">
    <property type="entry name" value="AAA_21"/>
    <property type="match status" value="1"/>
</dbReference>
<protein>
    <submittedName>
        <fullName evidence="3">ATPase</fullName>
    </submittedName>
</protein>
<dbReference type="Pfam" id="PF13175">
    <property type="entry name" value="AAA_15"/>
    <property type="match status" value="1"/>
</dbReference>
<dbReference type="CDD" id="cd00267">
    <property type="entry name" value="ABC_ATPase"/>
    <property type="match status" value="2"/>
</dbReference>
<sequence length="366" mass="39719">MMRLTSFSAKGYRSLRSVRLDIGQVSLFVGENGAGKSNLYRALQLVKAAAEGTLASEIAQEGGMQSALWTGMRKAGQPQRIILESHFEDEDTAARFSYRIEAGLPPPVSAGFGFEPHMKEEELSLDTGRRPVDMMSRKGPAVFARDGEGKRIQHPVQMLNSETALSQLAGSGRYPEISAIGTVLRGWRFYHGFRTDRDSPVRQPSVAVTSPMLDEDGGNLAAVFATLRHIRGDTVDLDRCIEDALGGAKLAVPLPERTACFGLVLPEFPQRVFGPEELSDGQIRFLALAGALLSYRLPPLIALNEPEASLHPSMLQPLAGIIARAAERAQVWVVTHSRILAEAIHAETGARPATVRRKDGETVVSG</sequence>
<comment type="caution">
    <text evidence="3">The sequence shown here is derived from an EMBL/GenBank/DDBJ whole genome shotgun (WGS) entry which is preliminary data.</text>
</comment>
<dbReference type="InterPro" id="IPR014555">
    <property type="entry name" value="RecF-like"/>
</dbReference>
<dbReference type="AlphaFoldDB" id="A0A916WGI0"/>
<dbReference type="GO" id="GO:0006302">
    <property type="term" value="P:double-strand break repair"/>
    <property type="evidence" value="ECO:0007669"/>
    <property type="project" value="TreeGrafter"/>
</dbReference>
<dbReference type="InterPro" id="IPR003959">
    <property type="entry name" value="ATPase_AAA_core"/>
</dbReference>
<proteinExistence type="predicted"/>
<dbReference type="GO" id="GO:0016887">
    <property type="term" value="F:ATP hydrolysis activity"/>
    <property type="evidence" value="ECO:0007669"/>
    <property type="project" value="InterPro"/>
</dbReference>
<organism evidence="3 4">
    <name type="scientific">Brucella endophytica</name>
    <dbReference type="NCBI Taxonomy" id="1963359"/>
    <lineage>
        <taxon>Bacteria</taxon>
        <taxon>Pseudomonadati</taxon>
        <taxon>Pseudomonadota</taxon>
        <taxon>Alphaproteobacteria</taxon>
        <taxon>Hyphomicrobiales</taxon>
        <taxon>Brucellaceae</taxon>
        <taxon>Brucella/Ochrobactrum group</taxon>
        <taxon>Brucella</taxon>
    </lineage>
</organism>
<keyword evidence="4" id="KW-1185">Reference proteome</keyword>
<dbReference type="PIRSF" id="PIRSF029347">
    <property type="entry name" value="RecF"/>
    <property type="match status" value="1"/>
</dbReference>
<evidence type="ECO:0000313" key="3">
    <source>
        <dbReference type="EMBL" id="GGA95338.1"/>
    </source>
</evidence>
<name>A0A916WGI0_9HYPH</name>
<dbReference type="EMBL" id="BMHH01000009">
    <property type="protein sequence ID" value="GGA95338.1"/>
    <property type="molecule type" value="Genomic_DNA"/>
</dbReference>
<dbReference type="InterPro" id="IPR027417">
    <property type="entry name" value="P-loop_NTPase"/>
</dbReference>
<dbReference type="SUPFAM" id="SSF52540">
    <property type="entry name" value="P-loop containing nucleoside triphosphate hydrolases"/>
    <property type="match status" value="1"/>
</dbReference>